<evidence type="ECO:0000313" key="1">
    <source>
        <dbReference type="EMBL" id="CAB4030954.1"/>
    </source>
</evidence>
<proteinExistence type="predicted"/>
<protein>
    <submittedName>
        <fullName evidence="1">Uncharacterized protein</fullName>
    </submittedName>
</protein>
<dbReference type="OrthoDB" id="5981747at2759"/>
<dbReference type="PANTHER" id="PTHR39077">
    <property type="entry name" value="DUF4793 DOMAIN-CONTAINING PROTEIN"/>
    <property type="match status" value="1"/>
</dbReference>
<dbReference type="Pfam" id="PF16041">
    <property type="entry name" value="APD1-4_M"/>
    <property type="match status" value="1"/>
</dbReference>
<dbReference type="EMBL" id="CACRXK020017261">
    <property type="protein sequence ID" value="CAB4030954.1"/>
    <property type="molecule type" value="Genomic_DNA"/>
</dbReference>
<keyword evidence="2" id="KW-1185">Reference proteome</keyword>
<dbReference type="Proteomes" id="UP001152795">
    <property type="component" value="Unassembled WGS sequence"/>
</dbReference>
<name>A0A7D9JJE1_PARCT</name>
<dbReference type="InterPro" id="IPR032010">
    <property type="entry name" value="APD1-4_M"/>
</dbReference>
<accession>A0A7D9JJE1</accession>
<comment type="caution">
    <text evidence="1">The sequence shown here is derived from an EMBL/GenBank/DDBJ whole genome shotgun (WGS) entry which is preliminary data.</text>
</comment>
<reference evidence="1" key="1">
    <citation type="submission" date="2020-04" db="EMBL/GenBank/DDBJ databases">
        <authorList>
            <person name="Alioto T."/>
            <person name="Alioto T."/>
            <person name="Gomez Garrido J."/>
        </authorList>
    </citation>
    <scope>NUCLEOTIDE SEQUENCE</scope>
    <source>
        <strain evidence="1">A484AB</strain>
    </source>
</reference>
<gene>
    <name evidence="1" type="ORF">PACLA_8A007795</name>
</gene>
<dbReference type="CDD" id="cd00637">
    <property type="entry name" value="7tm_classA_rhodopsin-like"/>
    <property type="match status" value="1"/>
</dbReference>
<evidence type="ECO:0000313" key="2">
    <source>
        <dbReference type="Proteomes" id="UP001152795"/>
    </source>
</evidence>
<sequence>MPQPNGVTSTVTSIKWRKEYKHYRSSRCRLYLCMILFMVFIALSVVCATFLFRNSFYFHPKDYELNSGEMRVVKVSTLFCESIVMKPASFERQIIVISPPLARRAAQNKFMSNDIVLLRRDRPWYRSFYLLKGSIVSVHVASRHSINVYWLKGRKILDKWADEMSNDLKESSKQNSDKFTGTRMAETFTVNEDNNYYLGITSIAGNTKYSEIFVNTSINRITYYASSHVTSCNASVGQSCQVKLRFNSPDTAVIMLPNNLTALRTHDVWVTWYCQPRIWFYSAVFAGGFILVVMVLTFVYCCIMSRVKKKIREWKPHVTAVRRENSHRENGGVTLTSINIRGSILDDNCENVLELTPLRLTPARDTCQENNKPDMPSHSTPNGLNSVDGANNNIPSISTALTSFNDANYVDSATDPRETAAALWRTPSPVRWSTFLSDDDYEECVTNFRESPINTLDSIKKASEDDNFESDLMDRFQNLHTEFDGPIETDIDNAESETCPFLAEENPDSDLVLRQKDKRKEQRWEPRLSVVSEI</sequence>
<dbReference type="AlphaFoldDB" id="A0A7D9JJE1"/>
<dbReference type="PANTHER" id="PTHR39077:SF1">
    <property type="entry name" value="E3 UBIQUITIN-PROTEIN LIGASE APD1-4 MIDDLE DOMAIN-CONTAINING PROTEIN"/>
    <property type="match status" value="1"/>
</dbReference>
<organism evidence="1 2">
    <name type="scientific">Paramuricea clavata</name>
    <name type="common">Red gorgonian</name>
    <name type="synonym">Violescent sea-whip</name>
    <dbReference type="NCBI Taxonomy" id="317549"/>
    <lineage>
        <taxon>Eukaryota</taxon>
        <taxon>Metazoa</taxon>
        <taxon>Cnidaria</taxon>
        <taxon>Anthozoa</taxon>
        <taxon>Octocorallia</taxon>
        <taxon>Malacalcyonacea</taxon>
        <taxon>Plexauridae</taxon>
        <taxon>Paramuricea</taxon>
    </lineage>
</organism>